<dbReference type="EMBL" id="JACQWF010000277">
    <property type="protein sequence ID" value="MBI4595962.1"/>
    <property type="molecule type" value="Genomic_DNA"/>
</dbReference>
<proteinExistence type="predicted"/>
<accession>A0A933GLU0</accession>
<sequence length="98" mass="11752">MKKGLLMIALVLLIVLALNTDAMAHRQSRVFLDFGFFFPITPYPVAPPVYSHYPSYYYPYAYTYPQPYRYWAPGHWVLERRAPGIRHRIWVPGRWVYR</sequence>
<name>A0A933GLU0_UNCTE</name>
<comment type="caution">
    <text evidence="1">The sequence shown here is derived from an EMBL/GenBank/DDBJ whole genome shotgun (WGS) entry which is preliminary data.</text>
</comment>
<evidence type="ECO:0000313" key="1">
    <source>
        <dbReference type="EMBL" id="MBI4595962.1"/>
    </source>
</evidence>
<dbReference type="Proteomes" id="UP000772181">
    <property type="component" value="Unassembled WGS sequence"/>
</dbReference>
<dbReference type="AlphaFoldDB" id="A0A933GLU0"/>
<gene>
    <name evidence="1" type="ORF">HY730_06235</name>
</gene>
<protein>
    <submittedName>
        <fullName evidence="1">Uncharacterized protein</fullName>
    </submittedName>
</protein>
<organism evidence="1 2">
    <name type="scientific">Tectimicrobiota bacterium</name>
    <dbReference type="NCBI Taxonomy" id="2528274"/>
    <lineage>
        <taxon>Bacteria</taxon>
        <taxon>Pseudomonadati</taxon>
        <taxon>Nitrospinota/Tectimicrobiota group</taxon>
        <taxon>Candidatus Tectimicrobiota</taxon>
    </lineage>
</organism>
<evidence type="ECO:0000313" key="2">
    <source>
        <dbReference type="Proteomes" id="UP000772181"/>
    </source>
</evidence>
<reference evidence="1" key="1">
    <citation type="submission" date="2020-07" db="EMBL/GenBank/DDBJ databases">
        <title>Huge and variable diversity of episymbiotic CPR bacteria and DPANN archaea in groundwater ecosystems.</title>
        <authorList>
            <person name="He C.Y."/>
            <person name="Keren R."/>
            <person name="Whittaker M."/>
            <person name="Farag I.F."/>
            <person name="Doudna J."/>
            <person name="Cate J.H.D."/>
            <person name="Banfield J.F."/>
        </authorList>
    </citation>
    <scope>NUCLEOTIDE SEQUENCE</scope>
    <source>
        <strain evidence="1">NC_groundwater_1482_Ag_S-0.65um_47_24</strain>
    </source>
</reference>